<dbReference type="Gene3D" id="1.20.1290.10">
    <property type="entry name" value="AhpD-like"/>
    <property type="match status" value="1"/>
</dbReference>
<dbReference type="OrthoDB" id="9801997at2"/>
<dbReference type="NCBIfam" id="TIGR00778">
    <property type="entry name" value="ahpD_dom"/>
    <property type="match status" value="1"/>
</dbReference>
<organism evidence="2 3">
    <name type="scientific">Marinomonas polaris DSM 16579</name>
    <dbReference type="NCBI Taxonomy" id="1122206"/>
    <lineage>
        <taxon>Bacteria</taxon>
        <taxon>Pseudomonadati</taxon>
        <taxon>Pseudomonadota</taxon>
        <taxon>Gammaproteobacteria</taxon>
        <taxon>Oceanospirillales</taxon>
        <taxon>Oceanospirillaceae</taxon>
        <taxon>Marinomonas</taxon>
    </lineage>
</organism>
<protein>
    <submittedName>
        <fullName evidence="2">Alkylhydroperoxidase AhpD family core domain-containing protein</fullName>
    </submittedName>
</protein>
<gene>
    <name evidence="2" type="ORF">SAMN02745753_02239</name>
</gene>
<dbReference type="PANTHER" id="PTHR34846">
    <property type="entry name" value="4-CARBOXYMUCONOLACTONE DECARBOXYLASE FAMILY PROTEIN (AFU_ORTHOLOGUE AFUA_6G11590)"/>
    <property type="match status" value="1"/>
</dbReference>
<dbReference type="STRING" id="1122206.SAMN02745753_02239"/>
<dbReference type="EMBL" id="FQVF01000009">
    <property type="protein sequence ID" value="SHF57851.1"/>
    <property type="molecule type" value="Genomic_DNA"/>
</dbReference>
<dbReference type="InterPro" id="IPR003779">
    <property type="entry name" value="CMD-like"/>
</dbReference>
<dbReference type="PANTHER" id="PTHR34846:SF10">
    <property type="entry name" value="CYTOPLASMIC PROTEIN"/>
    <property type="match status" value="1"/>
</dbReference>
<dbReference type="InterPro" id="IPR029032">
    <property type="entry name" value="AhpD-like"/>
</dbReference>
<dbReference type="Proteomes" id="UP000184517">
    <property type="component" value="Unassembled WGS sequence"/>
</dbReference>
<keyword evidence="2" id="KW-0560">Oxidoreductase</keyword>
<proteinExistence type="predicted"/>
<evidence type="ECO:0000313" key="2">
    <source>
        <dbReference type="EMBL" id="SHF57851.1"/>
    </source>
</evidence>
<name>A0A1M5CSZ2_9GAMM</name>
<keyword evidence="2" id="KW-0575">Peroxidase</keyword>
<dbReference type="GO" id="GO:0051920">
    <property type="term" value="F:peroxiredoxin activity"/>
    <property type="evidence" value="ECO:0007669"/>
    <property type="project" value="InterPro"/>
</dbReference>
<dbReference type="InterPro" id="IPR004675">
    <property type="entry name" value="AhpD_core"/>
</dbReference>
<accession>A0A1M5CSZ2</accession>
<dbReference type="SUPFAM" id="SSF69118">
    <property type="entry name" value="AhpD-like"/>
    <property type="match status" value="1"/>
</dbReference>
<keyword evidence="3" id="KW-1185">Reference proteome</keyword>
<evidence type="ECO:0000259" key="1">
    <source>
        <dbReference type="Pfam" id="PF02627"/>
    </source>
</evidence>
<feature type="domain" description="Carboxymuconolactone decarboxylase-like" evidence="1">
    <location>
        <begin position="34"/>
        <end position="98"/>
    </location>
</feature>
<dbReference type="AlphaFoldDB" id="A0A1M5CSZ2"/>
<sequence>MLKRINYYAAAPQAFELLFKQEEILGKQFTEIPSLGKAILELVKLRVSQINQCAFCLDMHSTQAFEMGETHERMIALSAWQDSLLFSEQERQALAWAEHLVFGHSVDDAHYEEMLANFGKSGLTYLTIAINAISSWNRIVKVFKPEVGSFR</sequence>
<evidence type="ECO:0000313" key="3">
    <source>
        <dbReference type="Proteomes" id="UP000184517"/>
    </source>
</evidence>
<dbReference type="RefSeq" id="WP_072839782.1">
    <property type="nucleotide sequence ID" value="NZ_FQVF01000009.1"/>
</dbReference>
<dbReference type="Pfam" id="PF02627">
    <property type="entry name" value="CMD"/>
    <property type="match status" value="1"/>
</dbReference>
<reference evidence="3" key="1">
    <citation type="submission" date="2016-11" db="EMBL/GenBank/DDBJ databases">
        <authorList>
            <person name="Varghese N."/>
            <person name="Submissions S."/>
        </authorList>
    </citation>
    <scope>NUCLEOTIDE SEQUENCE [LARGE SCALE GENOMIC DNA]</scope>
    <source>
        <strain evidence="3">DSM 16579</strain>
    </source>
</reference>